<gene>
    <name evidence="1" type="ORF">C7437_11029</name>
</gene>
<comment type="caution">
    <text evidence="1">The sequence shown here is derived from an EMBL/GenBank/DDBJ whole genome shotgun (WGS) entry which is preliminary data.</text>
</comment>
<protein>
    <submittedName>
        <fullName evidence="1">Uncharacterized protein</fullName>
    </submittedName>
</protein>
<evidence type="ECO:0000313" key="1">
    <source>
        <dbReference type="EMBL" id="PZX02830.1"/>
    </source>
</evidence>
<reference evidence="1 2" key="1">
    <citation type="submission" date="2018-06" db="EMBL/GenBank/DDBJ databases">
        <title>Genomic Encyclopedia of Type Strains, Phase IV (KMG-IV): sequencing the most valuable type-strain genomes for metagenomic binning, comparative biology and taxonomic classification.</title>
        <authorList>
            <person name="Goeker M."/>
        </authorList>
    </citation>
    <scope>NUCLEOTIDE SEQUENCE [LARGE SCALE GENOMIC DNA]</scope>
    <source>
        <strain evidence="1 2">DSM 5</strain>
    </source>
</reference>
<dbReference type="Proteomes" id="UP000248646">
    <property type="component" value="Unassembled WGS sequence"/>
</dbReference>
<accession>A0A2W7MCI1</accession>
<proteinExistence type="predicted"/>
<evidence type="ECO:0000313" key="2">
    <source>
        <dbReference type="Proteomes" id="UP000248646"/>
    </source>
</evidence>
<sequence length="74" mass="8402">MSFKEDAEDDISAVMSPLTLMNAPSADFRSERRLQWFSRRGGSPHAPRKASARNENQCGSGFYFKDKKVYRISA</sequence>
<dbReference type="EMBL" id="QKZI01000010">
    <property type="protein sequence ID" value="PZX02830.1"/>
    <property type="molecule type" value="Genomic_DNA"/>
</dbReference>
<name>A0A2W7MCI1_9BACI</name>
<organism evidence="1 2">
    <name type="scientific">Psychrobacillus insolitus</name>
    <dbReference type="NCBI Taxonomy" id="1461"/>
    <lineage>
        <taxon>Bacteria</taxon>
        <taxon>Bacillati</taxon>
        <taxon>Bacillota</taxon>
        <taxon>Bacilli</taxon>
        <taxon>Bacillales</taxon>
        <taxon>Bacillaceae</taxon>
        <taxon>Psychrobacillus</taxon>
    </lineage>
</organism>
<dbReference type="AlphaFoldDB" id="A0A2W7MCI1"/>
<keyword evidence="2" id="KW-1185">Reference proteome</keyword>